<protein>
    <submittedName>
        <fullName evidence="6">Rhamnopyranosyl-N-acetylglucosaminyl-diphospho-decaprenol beta-1,3/1,4-galactofuranosyltransferase</fullName>
    </submittedName>
</protein>
<comment type="similarity">
    <text evidence="2">Belongs to the glycosyltransferase 2 family.</text>
</comment>
<proteinExistence type="inferred from homology"/>
<dbReference type="PANTHER" id="PTHR43179:SF12">
    <property type="entry name" value="GALACTOFURANOSYLTRANSFERASE GLFT2"/>
    <property type="match status" value="1"/>
</dbReference>
<dbReference type="Gene3D" id="3.90.550.10">
    <property type="entry name" value="Spore Coat Polysaccharide Biosynthesis Protein SpsA, Chain A"/>
    <property type="match status" value="1"/>
</dbReference>
<evidence type="ECO:0000313" key="6">
    <source>
        <dbReference type="EMBL" id="SED93179.1"/>
    </source>
</evidence>
<evidence type="ECO:0000259" key="5">
    <source>
        <dbReference type="Pfam" id="PF00535"/>
    </source>
</evidence>
<feature type="domain" description="Glycosyltransferase 2-like" evidence="5">
    <location>
        <begin position="33"/>
        <end position="154"/>
    </location>
</feature>
<evidence type="ECO:0000256" key="1">
    <source>
        <dbReference type="ARBA" id="ARBA00004776"/>
    </source>
</evidence>
<sequence>MITHCLAVPDAVQRRGHHPRGLPLTDTVAVAAVTFDRPEDVRTLLGALAQQTHTPHAIALVDSGTQEVRNIAAEAPAEVTYVRSLANLGGAGGFSLAILNAIASGAQWVWIMDDDAHPEDPACLATLLEAAKARNLDVVVPLIVAPGEPTKLSFPFRIDGHLTHDRSVVEPLGFIDNVGQFFNGALIRTDVFFKVGLPDLRLFIRGDETDFMLRLREAKVKFGTVTSVALSHPAGWGEVQEVLGDRLHVLVPETPFKRFYYYRNRGFLTRKHRRVRSFVADAVGYPLFFLKKGDLKGLAKWASTYSAGLRGAKFGPMKDQKF</sequence>
<evidence type="ECO:0000313" key="7">
    <source>
        <dbReference type="Proteomes" id="UP000182725"/>
    </source>
</evidence>
<dbReference type="EMBL" id="FNTV01000001">
    <property type="protein sequence ID" value="SED93179.1"/>
    <property type="molecule type" value="Genomic_DNA"/>
</dbReference>
<dbReference type="Proteomes" id="UP000182725">
    <property type="component" value="Unassembled WGS sequence"/>
</dbReference>
<dbReference type="InterPro" id="IPR001173">
    <property type="entry name" value="Glyco_trans_2-like"/>
</dbReference>
<evidence type="ECO:0000256" key="2">
    <source>
        <dbReference type="ARBA" id="ARBA00006739"/>
    </source>
</evidence>
<organism evidence="6 7">
    <name type="scientific">Arthrobacter alpinus</name>
    <dbReference type="NCBI Taxonomy" id="656366"/>
    <lineage>
        <taxon>Bacteria</taxon>
        <taxon>Bacillati</taxon>
        <taxon>Actinomycetota</taxon>
        <taxon>Actinomycetes</taxon>
        <taxon>Micrococcales</taxon>
        <taxon>Micrococcaceae</taxon>
        <taxon>Arthrobacter</taxon>
    </lineage>
</organism>
<keyword evidence="4 6" id="KW-0808">Transferase</keyword>
<accession>A0A1H5EQ47</accession>
<dbReference type="GO" id="GO:0016757">
    <property type="term" value="F:glycosyltransferase activity"/>
    <property type="evidence" value="ECO:0007669"/>
    <property type="project" value="UniProtKB-KW"/>
</dbReference>
<evidence type="ECO:0000256" key="4">
    <source>
        <dbReference type="ARBA" id="ARBA00022679"/>
    </source>
</evidence>
<gene>
    <name evidence="6" type="ORF">SAMN04489740_0310</name>
</gene>
<dbReference type="InterPro" id="IPR029044">
    <property type="entry name" value="Nucleotide-diphossugar_trans"/>
</dbReference>
<comment type="pathway">
    <text evidence="1">Cell wall biogenesis; cell wall polysaccharide biosynthesis.</text>
</comment>
<dbReference type="AlphaFoldDB" id="A0A1H5EQ47"/>
<dbReference type="Pfam" id="PF00535">
    <property type="entry name" value="Glycos_transf_2"/>
    <property type="match status" value="1"/>
</dbReference>
<reference evidence="6 7" key="1">
    <citation type="submission" date="2016-10" db="EMBL/GenBank/DDBJ databases">
        <authorList>
            <person name="de Groot N.N."/>
        </authorList>
    </citation>
    <scope>NUCLEOTIDE SEQUENCE [LARGE SCALE GENOMIC DNA]</scope>
    <source>
        <strain evidence="6 7">DSM 22274</strain>
    </source>
</reference>
<name>A0A1H5EQ47_9MICC</name>
<keyword evidence="3" id="KW-0328">Glycosyltransferase</keyword>
<dbReference type="SUPFAM" id="SSF53448">
    <property type="entry name" value="Nucleotide-diphospho-sugar transferases"/>
    <property type="match status" value="1"/>
</dbReference>
<evidence type="ECO:0000256" key="3">
    <source>
        <dbReference type="ARBA" id="ARBA00022676"/>
    </source>
</evidence>
<dbReference type="PANTHER" id="PTHR43179">
    <property type="entry name" value="RHAMNOSYLTRANSFERASE WBBL"/>
    <property type="match status" value="1"/>
</dbReference>